<keyword evidence="2" id="KW-1185">Reference proteome</keyword>
<dbReference type="RefSeq" id="WP_013665436.1">
    <property type="nucleotide sequence ID" value="NZ_JBHLWO010000001.1"/>
</dbReference>
<dbReference type="EMBL" id="JBHLWO010000001">
    <property type="protein sequence ID" value="MFC0318286.1"/>
    <property type="molecule type" value="Genomic_DNA"/>
</dbReference>
<comment type="caution">
    <text evidence="1">The sequence shown here is derived from an EMBL/GenBank/DDBJ whole genome shotgun (WGS) entry which is preliminary data.</text>
</comment>
<dbReference type="SUPFAM" id="SSF69047">
    <property type="entry name" value="Hypothetical protein YjbJ"/>
    <property type="match status" value="1"/>
</dbReference>
<sequence>MSEWKLKRSWRQIKNQIRTKWSELTEDDLYYEEGKEIELVHRLEQKTGKSREDIVDYLNHLSFISDLKLRA</sequence>
<evidence type="ECO:0000313" key="1">
    <source>
        <dbReference type="EMBL" id="MFC0318286.1"/>
    </source>
</evidence>
<evidence type="ECO:0000313" key="2">
    <source>
        <dbReference type="Proteomes" id="UP001589774"/>
    </source>
</evidence>
<dbReference type="Proteomes" id="UP001589774">
    <property type="component" value="Unassembled WGS sequence"/>
</dbReference>
<protein>
    <submittedName>
        <fullName evidence="1">CsbD family protein</fullName>
    </submittedName>
</protein>
<organism evidence="1 2">
    <name type="scientific">Olivibacter oleidegradans</name>
    <dbReference type="NCBI Taxonomy" id="760123"/>
    <lineage>
        <taxon>Bacteria</taxon>
        <taxon>Pseudomonadati</taxon>
        <taxon>Bacteroidota</taxon>
        <taxon>Sphingobacteriia</taxon>
        <taxon>Sphingobacteriales</taxon>
        <taxon>Sphingobacteriaceae</taxon>
        <taxon>Olivibacter</taxon>
    </lineage>
</organism>
<proteinExistence type="predicted"/>
<accession>A0ABV6HHD3</accession>
<gene>
    <name evidence="1" type="ORF">ACFFI0_08190</name>
</gene>
<dbReference type="InterPro" id="IPR036629">
    <property type="entry name" value="YjbJ_sf"/>
</dbReference>
<reference evidence="1 2" key="1">
    <citation type="submission" date="2024-09" db="EMBL/GenBank/DDBJ databases">
        <authorList>
            <person name="Sun Q."/>
            <person name="Mori K."/>
        </authorList>
    </citation>
    <scope>NUCLEOTIDE SEQUENCE [LARGE SCALE GENOMIC DNA]</scope>
    <source>
        <strain evidence="1 2">CCM 7765</strain>
    </source>
</reference>
<name>A0ABV6HHD3_9SPHI</name>
<dbReference type="Gene3D" id="1.10.1470.10">
    <property type="entry name" value="YjbJ"/>
    <property type="match status" value="1"/>
</dbReference>